<dbReference type="EMBL" id="JAIXNE010000003">
    <property type="protein sequence ID" value="MCA6075888.1"/>
    <property type="molecule type" value="Genomic_DNA"/>
</dbReference>
<evidence type="ECO:0000313" key="1">
    <source>
        <dbReference type="EMBL" id="MCA6074711.1"/>
    </source>
</evidence>
<proteinExistence type="predicted"/>
<comment type="caution">
    <text evidence="1">The sequence shown here is derived from an EMBL/GenBank/DDBJ whole genome shotgun (WGS) entry which is preliminary data.</text>
</comment>
<keyword evidence="4" id="KW-1185">Reference proteome</keyword>
<evidence type="ECO:0000313" key="4">
    <source>
        <dbReference type="Proteomes" id="UP001139409"/>
    </source>
</evidence>
<evidence type="ECO:0000313" key="2">
    <source>
        <dbReference type="EMBL" id="MCA6075888.1"/>
    </source>
</evidence>
<reference evidence="1" key="1">
    <citation type="submission" date="2021-09" db="EMBL/GenBank/DDBJ databases">
        <title>Fulvivirga sp. isolated from coastal sediment.</title>
        <authorList>
            <person name="Yu H."/>
        </authorList>
    </citation>
    <scope>NUCLEOTIDE SEQUENCE</scope>
    <source>
        <strain evidence="1">1062</strain>
    </source>
</reference>
<accession>A0A9X1HNB4</accession>
<dbReference type="AlphaFoldDB" id="A0A9X1HNB4"/>
<gene>
    <name evidence="1" type="ORF">LDX50_07505</name>
    <name evidence="2" type="ORF">LDX50_13475</name>
    <name evidence="3" type="ORF">LDX50_19195</name>
</gene>
<organism evidence="1 4">
    <name type="scientific">Fulvivirga sedimenti</name>
    <dbReference type="NCBI Taxonomy" id="2879465"/>
    <lineage>
        <taxon>Bacteria</taxon>
        <taxon>Pseudomonadati</taxon>
        <taxon>Bacteroidota</taxon>
        <taxon>Cytophagia</taxon>
        <taxon>Cytophagales</taxon>
        <taxon>Fulvivirgaceae</taxon>
        <taxon>Fulvivirga</taxon>
    </lineage>
</organism>
<sequence>MNFTYPPLPLEAWEDSKITLHLYLQIVGKIMLDMNVRKNHWWHMTFKFTDRGLTTGPVPYSEGYFTILFDLVNHQLRITTSTNGTVAFALHDGLSVAFFHDKLFASLHSLNINPTIVGVPFDHPCKEPFDVCTTHHHYDKKYIQRYWEVLRHIAYVFEKFSGEFSGKVSPVQLYWHHMDLAVARFNGNEAPAMPETARISDRDAYSHEVISAGFWAGDEQVRGAAFYSYTYPSPDGLEKEPVSPAEAAWDMSSGSPMAVLMYDDLIRYENTDAILLDFLRSTYRAGAKLAGWPVKQLEYTPPA</sequence>
<dbReference type="Pfam" id="PF19459">
    <property type="entry name" value="DUF5996"/>
    <property type="match status" value="1"/>
</dbReference>
<name>A0A9X1HNB4_9BACT</name>
<protein>
    <submittedName>
        <fullName evidence="1">DUF5996 family protein</fullName>
    </submittedName>
</protein>
<dbReference type="EMBL" id="JAIXNE010000002">
    <property type="protein sequence ID" value="MCA6074711.1"/>
    <property type="molecule type" value="Genomic_DNA"/>
</dbReference>
<dbReference type="InterPro" id="IPR046038">
    <property type="entry name" value="DUF5996"/>
</dbReference>
<evidence type="ECO:0000313" key="3">
    <source>
        <dbReference type="EMBL" id="MCA6077016.1"/>
    </source>
</evidence>
<dbReference type="Proteomes" id="UP001139409">
    <property type="component" value="Unassembled WGS sequence"/>
</dbReference>
<dbReference type="RefSeq" id="WP_225697824.1">
    <property type="nucleotide sequence ID" value="NZ_JAIXNE010000002.1"/>
</dbReference>
<dbReference type="EMBL" id="JAIXNE010000004">
    <property type="protein sequence ID" value="MCA6077016.1"/>
    <property type="molecule type" value="Genomic_DNA"/>
</dbReference>